<organism evidence="2 3">
    <name type="scientific">Saliniradius amylolyticus</name>
    <dbReference type="NCBI Taxonomy" id="2183582"/>
    <lineage>
        <taxon>Bacteria</taxon>
        <taxon>Pseudomonadati</taxon>
        <taxon>Pseudomonadota</taxon>
        <taxon>Gammaproteobacteria</taxon>
        <taxon>Alteromonadales</taxon>
        <taxon>Alteromonadaceae</taxon>
        <taxon>Saliniradius</taxon>
    </lineage>
</organism>
<keyword evidence="3" id="KW-1185">Reference proteome</keyword>
<accession>A0A2S2E404</accession>
<keyword evidence="1" id="KW-0175">Coiled coil</keyword>
<dbReference type="Proteomes" id="UP000245728">
    <property type="component" value="Chromosome"/>
</dbReference>
<dbReference type="AlphaFoldDB" id="A0A2S2E404"/>
<dbReference type="RefSeq" id="WP_109339356.1">
    <property type="nucleotide sequence ID" value="NZ_CP029347.1"/>
</dbReference>
<feature type="coiled-coil region" evidence="1">
    <location>
        <begin position="4"/>
        <end position="59"/>
    </location>
</feature>
<evidence type="ECO:0000313" key="2">
    <source>
        <dbReference type="EMBL" id="AWL11737.1"/>
    </source>
</evidence>
<sequence length="64" mass="7763">MKNQKQIQSEIKKLKKKRDKTQRELEAREVSEGVEEEFLETQRAMIEALDMEIDELYEQLEQIH</sequence>
<dbReference type="KEGG" id="salh:HMF8227_01259"/>
<dbReference type="EMBL" id="CP029347">
    <property type="protein sequence ID" value="AWL11737.1"/>
    <property type="molecule type" value="Genomic_DNA"/>
</dbReference>
<reference evidence="2 3" key="1">
    <citation type="submission" date="2018-05" db="EMBL/GenBank/DDBJ databases">
        <title>Salinimonas sp. HMF8227 Genome sequencing and assembly.</title>
        <authorList>
            <person name="Kang H."/>
            <person name="Kang J."/>
            <person name="Cha I."/>
            <person name="Kim H."/>
            <person name="Joh K."/>
        </authorList>
    </citation>
    <scope>NUCLEOTIDE SEQUENCE [LARGE SCALE GENOMIC DNA]</scope>
    <source>
        <strain evidence="2 3">HMF8227</strain>
    </source>
</reference>
<evidence type="ECO:0000313" key="3">
    <source>
        <dbReference type="Proteomes" id="UP000245728"/>
    </source>
</evidence>
<evidence type="ECO:0000256" key="1">
    <source>
        <dbReference type="SAM" id="Coils"/>
    </source>
</evidence>
<name>A0A2S2E404_9ALTE</name>
<protein>
    <submittedName>
        <fullName evidence="2">Uncharacterized protein</fullName>
    </submittedName>
</protein>
<gene>
    <name evidence="2" type="ORF">HMF8227_01259</name>
</gene>
<proteinExistence type="predicted"/>